<dbReference type="GO" id="GO:0005737">
    <property type="term" value="C:cytoplasm"/>
    <property type="evidence" value="ECO:0007669"/>
    <property type="project" value="TreeGrafter"/>
</dbReference>
<evidence type="ECO:0000313" key="9">
    <source>
        <dbReference type="Proteomes" id="UP000001396"/>
    </source>
</evidence>
<feature type="domain" description="Enoyl reductase (ER)" evidence="7">
    <location>
        <begin position="15"/>
        <end position="335"/>
    </location>
</feature>
<evidence type="ECO:0000256" key="3">
    <source>
        <dbReference type="ARBA" id="ARBA00022723"/>
    </source>
</evidence>
<accession>D3BV73</accession>
<dbReference type="InParanoid" id="D3BV73"/>
<dbReference type="PANTHER" id="PTHR42940:SF7">
    <property type="entry name" value="ALCOHOL DEHYDROGENASE-LIKE N-TERMINAL DOMAIN-CONTAINING PROTEIN"/>
    <property type="match status" value="1"/>
</dbReference>
<dbReference type="FunFam" id="3.40.50.720:FF:000022">
    <property type="entry name" value="Cinnamyl alcohol dehydrogenase"/>
    <property type="match status" value="1"/>
</dbReference>
<dbReference type="AlphaFoldDB" id="D3BV73"/>
<dbReference type="Proteomes" id="UP000001396">
    <property type="component" value="Unassembled WGS sequence"/>
</dbReference>
<sequence>MDSTMRCARFAQQNGELELAVVPVPKITQTNQVKIKVYSCGVCHSDVLGKYGFPGISWPRIPGHEAVGRVLEVGSAVTRFKVGDKIGVGWFGGHCATCNPCLDNEWVCCQKGQVCGIHYDGGYAEQMIAPEDACALVPEELDFKHSGPLMCAGITVYNSIRQQDIKVGSLVCIQGIGGLGHLAIQFARKMGYEVVAFSGGADKRDLALKLGANHYIDGSQPDAIEQLTKLSPKLIVTTSPSAKAAESLLPALATCGKFLLLAAITDPMNINPLQLLLKKQSIVGFPSGDSRDSEDTLKFAAINNVQAMVEVFPLEKAAEALGKMLENRIRFRGVLSIVPEDQL</sequence>
<evidence type="ECO:0000313" key="8">
    <source>
        <dbReference type="EMBL" id="EFA74630.1"/>
    </source>
</evidence>
<dbReference type="SUPFAM" id="SSF50129">
    <property type="entry name" value="GroES-like"/>
    <property type="match status" value="1"/>
</dbReference>
<dbReference type="Gene3D" id="3.90.180.10">
    <property type="entry name" value="Medium-chain alcohol dehydrogenases, catalytic domain"/>
    <property type="match status" value="1"/>
</dbReference>
<dbReference type="GeneID" id="31367066"/>
<dbReference type="InterPro" id="IPR020843">
    <property type="entry name" value="ER"/>
</dbReference>
<keyword evidence="3 6" id="KW-0479">Metal-binding</keyword>
<dbReference type="FunCoup" id="D3BV73">
    <property type="interactions" value="2"/>
</dbReference>
<keyword evidence="4 6" id="KW-0862">Zinc</keyword>
<evidence type="ECO:0000256" key="4">
    <source>
        <dbReference type="ARBA" id="ARBA00022833"/>
    </source>
</evidence>
<comment type="cofactor">
    <cofactor evidence="1 6">
        <name>Zn(2+)</name>
        <dbReference type="ChEBI" id="CHEBI:29105"/>
    </cofactor>
</comment>
<dbReference type="RefSeq" id="XP_020426764.1">
    <property type="nucleotide sequence ID" value="XM_020582348.1"/>
</dbReference>
<protein>
    <submittedName>
        <fullName evidence="8">Zinc-containing alcohol dehydrogenase</fullName>
    </submittedName>
</protein>
<dbReference type="InterPro" id="IPR011032">
    <property type="entry name" value="GroES-like_sf"/>
</dbReference>
<dbReference type="InterPro" id="IPR013149">
    <property type="entry name" value="ADH-like_C"/>
</dbReference>
<dbReference type="Pfam" id="PF00107">
    <property type="entry name" value="ADH_zinc_N"/>
    <property type="match status" value="1"/>
</dbReference>
<evidence type="ECO:0000256" key="5">
    <source>
        <dbReference type="ARBA" id="ARBA00023002"/>
    </source>
</evidence>
<dbReference type="PROSITE" id="PS00059">
    <property type="entry name" value="ADH_ZINC"/>
    <property type="match status" value="1"/>
</dbReference>
<dbReference type="InterPro" id="IPR002328">
    <property type="entry name" value="ADH_Zn_CS"/>
</dbReference>
<dbReference type="Pfam" id="PF08240">
    <property type="entry name" value="ADH_N"/>
    <property type="match status" value="1"/>
</dbReference>
<keyword evidence="5" id="KW-0560">Oxidoreductase</keyword>
<dbReference type="InterPro" id="IPR013154">
    <property type="entry name" value="ADH-like_N"/>
</dbReference>
<dbReference type="OMA" id="GWGEQKF"/>
<dbReference type="Gene3D" id="3.40.50.720">
    <property type="entry name" value="NAD(P)-binding Rossmann-like Domain"/>
    <property type="match status" value="1"/>
</dbReference>
<dbReference type="GO" id="GO:0004022">
    <property type="term" value="F:alcohol dehydrogenase (NAD+) activity"/>
    <property type="evidence" value="ECO:0007669"/>
    <property type="project" value="TreeGrafter"/>
</dbReference>
<dbReference type="InterPro" id="IPR036291">
    <property type="entry name" value="NAD(P)-bd_dom_sf"/>
</dbReference>
<comment type="caution">
    <text evidence="8">The sequence shown here is derived from an EMBL/GenBank/DDBJ whole genome shotgun (WGS) entry which is preliminary data.</text>
</comment>
<keyword evidence="9" id="KW-1185">Reference proteome</keyword>
<proteinExistence type="inferred from homology"/>
<comment type="similarity">
    <text evidence="2 6">Belongs to the zinc-containing alcohol dehydrogenase family.</text>
</comment>
<evidence type="ECO:0000259" key="7">
    <source>
        <dbReference type="SMART" id="SM00829"/>
    </source>
</evidence>
<gene>
    <name evidence="8" type="ORF">PPL_11598</name>
</gene>
<dbReference type="SMART" id="SM00829">
    <property type="entry name" value="PKS_ER"/>
    <property type="match status" value="1"/>
</dbReference>
<dbReference type="EMBL" id="ADBJ01000062">
    <property type="protein sequence ID" value="EFA74630.1"/>
    <property type="molecule type" value="Genomic_DNA"/>
</dbReference>
<evidence type="ECO:0000256" key="2">
    <source>
        <dbReference type="ARBA" id="ARBA00008072"/>
    </source>
</evidence>
<dbReference type="STRING" id="670386.D3BV73"/>
<name>D3BV73_HETP5</name>
<dbReference type="GO" id="GO:0008270">
    <property type="term" value="F:zinc ion binding"/>
    <property type="evidence" value="ECO:0007669"/>
    <property type="project" value="InterPro"/>
</dbReference>
<evidence type="ECO:0000256" key="1">
    <source>
        <dbReference type="ARBA" id="ARBA00001947"/>
    </source>
</evidence>
<evidence type="ECO:0000256" key="6">
    <source>
        <dbReference type="RuleBase" id="RU361277"/>
    </source>
</evidence>
<dbReference type="SUPFAM" id="SSF51735">
    <property type="entry name" value="NAD(P)-binding Rossmann-fold domains"/>
    <property type="match status" value="1"/>
</dbReference>
<organism evidence="8 9">
    <name type="scientific">Heterostelium pallidum (strain ATCC 26659 / Pp 5 / PN500)</name>
    <name type="common">Cellular slime mold</name>
    <name type="synonym">Polysphondylium pallidum</name>
    <dbReference type="NCBI Taxonomy" id="670386"/>
    <lineage>
        <taxon>Eukaryota</taxon>
        <taxon>Amoebozoa</taxon>
        <taxon>Evosea</taxon>
        <taxon>Eumycetozoa</taxon>
        <taxon>Dictyostelia</taxon>
        <taxon>Acytosteliales</taxon>
        <taxon>Acytosteliaceae</taxon>
        <taxon>Heterostelium</taxon>
    </lineage>
</organism>
<reference evidence="8 9" key="1">
    <citation type="journal article" date="2011" name="Genome Res.">
        <title>Phylogeny-wide analysis of social amoeba genomes highlights ancient origins for complex intercellular communication.</title>
        <authorList>
            <person name="Heidel A.J."/>
            <person name="Lawal H.M."/>
            <person name="Felder M."/>
            <person name="Schilde C."/>
            <person name="Helps N.R."/>
            <person name="Tunggal B."/>
            <person name="Rivero F."/>
            <person name="John U."/>
            <person name="Schleicher M."/>
            <person name="Eichinger L."/>
            <person name="Platzer M."/>
            <person name="Noegel A.A."/>
            <person name="Schaap P."/>
            <person name="Gloeckner G."/>
        </authorList>
    </citation>
    <scope>NUCLEOTIDE SEQUENCE [LARGE SCALE GENOMIC DNA]</scope>
    <source>
        <strain evidence="9">ATCC 26659 / Pp 5 / PN500</strain>
    </source>
</reference>
<dbReference type="PANTHER" id="PTHR42940">
    <property type="entry name" value="ALCOHOL DEHYDROGENASE 1-RELATED"/>
    <property type="match status" value="1"/>
</dbReference>